<evidence type="ECO:0000259" key="3">
    <source>
        <dbReference type="Pfam" id="PF13505"/>
    </source>
</evidence>
<dbReference type="Gene3D" id="2.40.160.20">
    <property type="match status" value="1"/>
</dbReference>
<evidence type="ECO:0000313" key="5">
    <source>
        <dbReference type="Proteomes" id="UP000245865"/>
    </source>
</evidence>
<sequence length="249" mass="26548">MNAFVKIFYAGLAALFLPLVAVPGGLAEDLAEAVPEIVIASPSVGGWYLRGDLGYSWSKFKKADYSTDNSGAGASGFNDRFYGDLKGSFLIGGGAGYQVADYFRTDFTLDYMTRARFEASCGGDTGCGMEGSGHLSALSVLANAYVDLGNFAGFTPYIGAGLGGTHIKWADLHHNAGTLEGAANWRFTYALMAGASVDLTHNLKLDAGYRYRHVNGGKMFEGNSALGDGHDKGMGIHDIRIGLRYMFDR</sequence>
<dbReference type="InterPro" id="IPR011250">
    <property type="entry name" value="OMP/PagP_B-barrel"/>
</dbReference>
<dbReference type="SUPFAM" id="SSF56925">
    <property type="entry name" value="OMPA-like"/>
    <property type="match status" value="1"/>
</dbReference>
<evidence type="ECO:0000256" key="2">
    <source>
        <dbReference type="SAM" id="SignalP"/>
    </source>
</evidence>
<feature type="chain" id="PRO_5016411150" evidence="2">
    <location>
        <begin position="28"/>
        <end position="249"/>
    </location>
</feature>
<accession>A0A316J6F5</accession>
<proteinExistence type="predicted"/>
<comment type="caution">
    <text evidence="4">The sequence shown here is derived from an EMBL/GenBank/DDBJ whole genome shotgun (WGS) entry which is preliminary data.</text>
</comment>
<organism evidence="4 5">
    <name type="scientific">Falsochrobactrum shanghaiense</name>
    <dbReference type="NCBI Taxonomy" id="2201899"/>
    <lineage>
        <taxon>Bacteria</taxon>
        <taxon>Pseudomonadati</taxon>
        <taxon>Pseudomonadota</taxon>
        <taxon>Alphaproteobacteria</taxon>
        <taxon>Hyphomicrobiales</taxon>
        <taxon>Brucellaceae</taxon>
        <taxon>Falsochrobactrum</taxon>
    </lineage>
</organism>
<evidence type="ECO:0000256" key="1">
    <source>
        <dbReference type="ARBA" id="ARBA00022729"/>
    </source>
</evidence>
<keyword evidence="5" id="KW-1185">Reference proteome</keyword>
<dbReference type="RefSeq" id="WP_109707694.1">
    <property type="nucleotide sequence ID" value="NZ_QGDB01000006.1"/>
</dbReference>
<dbReference type="EMBL" id="QGDB01000006">
    <property type="protein sequence ID" value="PWL16891.1"/>
    <property type="molecule type" value="Genomic_DNA"/>
</dbReference>
<feature type="domain" description="Outer membrane protein beta-barrel" evidence="3">
    <location>
        <begin position="43"/>
        <end position="247"/>
    </location>
</feature>
<dbReference type="OrthoDB" id="5643626at2"/>
<keyword evidence="1 2" id="KW-0732">Signal</keyword>
<reference evidence="4 5" key="1">
    <citation type="submission" date="2018-05" db="EMBL/GenBank/DDBJ databases">
        <title>Comparative genomic sequence analysis between strain HN4 and CCM 8460T (Falsochrobactrum ovis) will provide more evidence to prove that HN4 is a new species of Falsochrobactrum.</title>
        <authorList>
            <person name="Lyu W."/>
            <person name="Sun L."/>
            <person name="Yao L."/>
        </authorList>
    </citation>
    <scope>NUCLEOTIDE SEQUENCE [LARGE SCALE GENOMIC DNA]</scope>
    <source>
        <strain evidence="4 5">HN4</strain>
    </source>
</reference>
<gene>
    <name evidence="4" type="ORF">DKP76_15455</name>
</gene>
<dbReference type="Pfam" id="PF13505">
    <property type="entry name" value="OMP_b-brl"/>
    <property type="match status" value="1"/>
</dbReference>
<dbReference type="InterPro" id="IPR027385">
    <property type="entry name" value="Beta-barrel_OMP"/>
</dbReference>
<feature type="signal peptide" evidence="2">
    <location>
        <begin position="1"/>
        <end position="27"/>
    </location>
</feature>
<protein>
    <submittedName>
        <fullName evidence="4">Porin family protein</fullName>
    </submittedName>
</protein>
<dbReference type="Proteomes" id="UP000245865">
    <property type="component" value="Unassembled WGS sequence"/>
</dbReference>
<name>A0A316J6F5_9HYPH</name>
<evidence type="ECO:0000313" key="4">
    <source>
        <dbReference type="EMBL" id="PWL16891.1"/>
    </source>
</evidence>
<dbReference type="AlphaFoldDB" id="A0A316J6F5"/>